<evidence type="ECO:0000313" key="1">
    <source>
        <dbReference type="EMBL" id="SDK42550.1"/>
    </source>
</evidence>
<dbReference type="STRING" id="407036.SAMN05216243_3115"/>
<evidence type="ECO:0000313" key="2">
    <source>
        <dbReference type="Proteomes" id="UP000198694"/>
    </source>
</evidence>
<proteinExistence type="predicted"/>
<sequence>MSFRQTFTKYFSNHSETSENHWDPKLQTHYFKTTKDKGLQAVEDYFKRSDSFQIVAQSKEHGEISVNYTGGRKAFIIATVIMVKPYRTAIDFSVTTESVLPFDFGFSHNLVPKLYSQLKKDLIFLETSMTKNADMNN</sequence>
<gene>
    <name evidence="1" type="ORF">SAMN05216243_3115</name>
</gene>
<evidence type="ECO:0008006" key="3">
    <source>
        <dbReference type="Google" id="ProtNLM"/>
    </source>
</evidence>
<dbReference type="AlphaFoldDB" id="A0A1G9BTB0"/>
<dbReference type="RefSeq" id="WP_093216106.1">
    <property type="nucleotide sequence ID" value="NZ_FNFL01000006.1"/>
</dbReference>
<name>A0A1G9BTB0_9BACI</name>
<organism evidence="1 2">
    <name type="scientific">Sediminibacillus albus</name>
    <dbReference type="NCBI Taxonomy" id="407036"/>
    <lineage>
        <taxon>Bacteria</taxon>
        <taxon>Bacillati</taxon>
        <taxon>Bacillota</taxon>
        <taxon>Bacilli</taxon>
        <taxon>Bacillales</taxon>
        <taxon>Bacillaceae</taxon>
        <taxon>Sediminibacillus</taxon>
    </lineage>
</organism>
<accession>A0A1G9BTB0</accession>
<protein>
    <recommendedName>
        <fullName evidence="3">Cytosolic protein</fullName>
    </recommendedName>
</protein>
<dbReference type="Proteomes" id="UP000198694">
    <property type="component" value="Unassembled WGS sequence"/>
</dbReference>
<reference evidence="1 2" key="1">
    <citation type="submission" date="2016-10" db="EMBL/GenBank/DDBJ databases">
        <authorList>
            <person name="de Groot N.N."/>
        </authorList>
    </citation>
    <scope>NUCLEOTIDE SEQUENCE [LARGE SCALE GENOMIC DNA]</scope>
    <source>
        <strain evidence="1 2">CGMCC 1.6502</strain>
    </source>
</reference>
<dbReference type="OrthoDB" id="2353056at2"/>
<dbReference type="EMBL" id="FNFL01000006">
    <property type="protein sequence ID" value="SDK42550.1"/>
    <property type="molecule type" value="Genomic_DNA"/>
</dbReference>
<keyword evidence="2" id="KW-1185">Reference proteome</keyword>